<gene>
    <name evidence="3" type="ORF">GWI33_018027</name>
</gene>
<protein>
    <recommendedName>
        <fullName evidence="5">Smr domain-containing protein</fullName>
    </recommendedName>
</protein>
<keyword evidence="4" id="KW-1185">Reference proteome</keyword>
<dbReference type="PANTHER" id="PTHR46535:SF1">
    <property type="entry name" value="NEDD4-BINDING PROTEIN 2"/>
    <property type="match status" value="1"/>
</dbReference>
<evidence type="ECO:0000313" key="3">
    <source>
        <dbReference type="EMBL" id="KAF7268927.1"/>
    </source>
</evidence>
<dbReference type="InterPro" id="IPR003892">
    <property type="entry name" value="CUE"/>
</dbReference>
<name>A0A834HY44_RHYFE</name>
<dbReference type="EMBL" id="JAACXV010014293">
    <property type="protein sequence ID" value="KAF7268927.1"/>
    <property type="molecule type" value="Genomic_DNA"/>
</dbReference>
<dbReference type="GO" id="GO:0004519">
    <property type="term" value="F:endonuclease activity"/>
    <property type="evidence" value="ECO:0007669"/>
    <property type="project" value="TreeGrafter"/>
</dbReference>
<evidence type="ECO:0000313" key="4">
    <source>
        <dbReference type="Proteomes" id="UP000625711"/>
    </source>
</evidence>
<dbReference type="InterPro" id="IPR036063">
    <property type="entry name" value="Smr_dom_sf"/>
</dbReference>
<dbReference type="GO" id="GO:0005634">
    <property type="term" value="C:nucleus"/>
    <property type="evidence" value="ECO:0007669"/>
    <property type="project" value="TreeGrafter"/>
</dbReference>
<evidence type="ECO:0008006" key="5">
    <source>
        <dbReference type="Google" id="ProtNLM"/>
    </source>
</evidence>
<comment type="caution">
    <text evidence="3">The sequence shown here is derived from an EMBL/GenBank/DDBJ whole genome shotgun (WGS) entry which is preliminary data.</text>
</comment>
<dbReference type="PROSITE" id="PS50828">
    <property type="entry name" value="SMR"/>
    <property type="match status" value="1"/>
</dbReference>
<feature type="domain" description="CUE" evidence="2">
    <location>
        <begin position="140"/>
        <end position="181"/>
    </location>
</feature>
<dbReference type="PANTHER" id="PTHR46535">
    <property type="entry name" value="NEDD4-BINDING PROTEIN 2"/>
    <property type="match status" value="1"/>
</dbReference>
<dbReference type="OrthoDB" id="3231855at2759"/>
<evidence type="ECO:0000259" key="2">
    <source>
        <dbReference type="PROSITE" id="PS51140"/>
    </source>
</evidence>
<dbReference type="SMART" id="SM00463">
    <property type="entry name" value="SMR"/>
    <property type="match status" value="1"/>
</dbReference>
<dbReference type="Gene3D" id="3.30.1370.110">
    <property type="match status" value="1"/>
</dbReference>
<sequence>MYNQDFPVENMMEVVELDLSKLLVDQLEEKFGDPTFVYPEGFKRKIQVPISFAKQLYSFYIESVFDQMEATFGNETVNSLKAEDEEFSELLYEAEVDSAAMEELQKPSTSGNVITKRKIRKNKKKKQVTVYKNITPEELAFQMELEKLSQNFPLIEKETIMQLLQADNYEETVNALLTIHLPTNDNITDIKKPPLNEDLLKEIQDDFLMYKNQLKSKQVYGEDYRKDAETYFKNRKKLYEKANNFKQKRLMGVAEFYLDLAIKQTLYYEQASSRAVLAFINSNSKQSRNNTLNLHFLRLVEAKTAVDIFLDENINSLRESGSKTKSQLQIITGRGKHSPDGKAVLRPAIQSLLKERGLKFNLLNEGLIAVKITKASKLTVELKK</sequence>
<evidence type="ECO:0000259" key="1">
    <source>
        <dbReference type="PROSITE" id="PS50828"/>
    </source>
</evidence>
<dbReference type="AlphaFoldDB" id="A0A834HY44"/>
<feature type="domain" description="Smr" evidence="1">
    <location>
        <begin position="292"/>
        <end position="373"/>
    </location>
</feature>
<reference evidence="3" key="1">
    <citation type="submission" date="2020-08" db="EMBL/GenBank/DDBJ databases">
        <title>Genome sequencing and assembly of the red palm weevil Rhynchophorus ferrugineus.</title>
        <authorList>
            <person name="Dias G.B."/>
            <person name="Bergman C.M."/>
            <person name="Manee M."/>
        </authorList>
    </citation>
    <scope>NUCLEOTIDE SEQUENCE</scope>
    <source>
        <strain evidence="3">AA-2017</strain>
        <tissue evidence="3">Whole larva</tissue>
    </source>
</reference>
<dbReference type="GO" id="GO:0043130">
    <property type="term" value="F:ubiquitin binding"/>
    <property type="evidence" value="ECO:0007669"/>
    <property type="project" value="InterPro"/>
</dbReference>
<proteinExistence type="predicted"/>
<accession>A0A834HY44</accession>
<dbReference type="InterPro" id="IPR002625">
    <property type="entry name" value="Smr_dom"/>
</dbReference>
<dbReference type="SUPFAM" id="SSF160443">
    <property type="entry name" value="SMR domain-like"/>
    <property type="match status" value="1"/>
</dbReference>
<organism evidence="3 4">
    <name type="scientific">Rhynchophorus ferrugineus</name>
    <name type="common">Red palm weevil</name>
    <name type="synonym">Curculio ferrugineus</name>
    <dbReference type="NCBI Taxonomy" id="354439"/>
    <lineage>
        <taxon>Eukaryota</taxon>
        <taxon>Metazoa</taxon>
        <taxon>Ecdysozoa</taxon>
        <taxon>Arthropoda</taxon>
        <taxon>Hexapoda</taxon>
        <taxon>Insecta</taxon>
        <taxon>Pterygota</taxon>
        <taxon>Neoptera</taxon>
        <taxon>Endopterygota</taxon>
        <taxon>Coleoptera</taxon>
        <taxon>Polyphaga</taxon>
        <taxon>Cucujiformia</taxon>
        <taxon>Curculionidae</taxon>
        <taxon>Dryophthorinae</taxon>
        <taxon>Rhynchophorus</taxon>
    </lineage>
</organism>
<dbReference type="InterPro" id="IPR052772">
    <property type="entry name" value="Endo/PolyKinase_Domain-Protein"/>
</dbReference>
<dbReference type="Pfam" id="PF01713">
    <property type="entry name" value="Smr"/>
    <property type="match status" value="1"/>
</dbReference>
<dbReference type="PROSITE" id="PS51140">
    <property type="entry name" value="CUE"/>
    <property type="match status" value="1"/>
</dbReference>
<dbReference type="Proteomes" id="UP000625711">
    <property type="component" value="Unassembled WGS sequence"/>
</dbReference>